<dbReference type="GeneID" id="83592398"/>
<proteinExistence type="predicted"/>
<dbReference type="AlphaFoldDB" id="A0A7Y3T0D2"/>
<gene>
    <name evidence="1" type="ORF">HLQ16_20840</name>
</gene>
<evidence type="ECO:0000313" key="1">
    <source>
        <dbReference type="EMBL" id="NNU78363.1"/>
    </source>
</evidence>
<name>A0A7Y3T0D2_9CLOT</name>
<organism evidence="1 2">
    <name type="scientific">Clostridium estertheticum</name>
    <dbReference type="NCBI Taxonomy" id="238834"/>
    <lineage>
        <taxon>Bacteria</taxon>
        <taxon>Bacillati</taxon>
        <taxon>Bacillota</taxon>
        <taxon>Clostridia</taxon>
        <taxon>Eubacteriales</taxon>
        <taxon>Clostridiaceae</taxon>
        <taxon>Clostridium</taxon>
    </lineage>
</organism>
<reference evidence="1 2" key="1">
    <citation type="submission" date="2020-05" db="EMBL/GenBank/DDBJ databases">
        <title>Complete genome of Clostridium estertheticum subspecies estertheticum, isolated from Vacuum packed lamb meat from New Zealand imported to Switzerland.</title>
        <authorList>
            <person name="Wambui J."/>
            <person name="Stevens M.J.A."/>
            <person name="Stephan R."/>
        </authorList>
    </citation>
    <scope>NUCLEOTIDE SEQUENCE [LARGE SCALE GENOMIC DNA]</scope>
    <source>
        <strain evidence="1 2">CEST001</strain>
    </source>
</reference>
<protein>
    <submittedName>
        <fullName evidence="1">Uncharacterized protein</fullName>
    </submittedName>
</protein>
<sequence length="84" mass="9950">MNLVKWEEISEYVSGLFNVWDDNDIKWGKAVWKAISNNGLASYSNEIERHTVVIRLMTLATIYNEFHDLVFDEYFSRNGIHYCE</sequence>
<accession>A0A7Y3T0D2</accession>
<comment type="caution">
    <text evidence="1">The sequence shown here is derived from an EMBL/GenBank/DDBJ whole genome shotgun (WGS) entry which is preliminary data.</text>
</comment>
<dbReference type="EMBL" id="JABEYB010000022">
    <property type="protein sequence ID" value="NNU78363.1"/>
    <property type="molecule type" value="Genomic_DNA"/>
</dbReference>
<dbReference type="RefSeq" id="WP_171298933.1">
    <property type="nucleotide sequence ID" value="NZ_CP077615.1"/>
</dbReference>
<dbReference type="Proteomes" id="UP000531659">
    <property type="component" value="Unassembled WGS sequence"/>
</dbReference>
<evidence type="ECO:0000313" key="2">
    <source>
        <dbReference type="Proteomes" id="UP000531659"/>
    </source>
</evidence>